<reference evidence="1 2" key="1">
    <citation type="submission" date="2020-03" db="EMBL/GenBank/DDBJ databases">
        <title>Draft Genome Sequence of Cudoniella acicularis.</title>
        <authorList>
            <person name="Buettner E."/>
            <person name="Kellner H."/>
        </authorList>
    </citation>
    <scope>NUCLEOTIDE SEQUENCE [LARGE SCALE GENOMIC DNA]</scope>
    <source>
        <strain evidence="1 2">DSM 108380</strain>
    </source>
</reference>
<dbReference type="SUPFAM" id="SSF51735">
    <property type="entry name" value="NAD(P)-binding Rossmann-fold domains"/>
    <property type="match status" value="1"/>
</dbReference>
<accession>A0A8H4RNP3</accession>
<organism evidence="1 2">
    <name type="scientific">Cudoniella acicularis</name>
    <dbReference type="NCBI Taxonomy" id="354080"/>
    <lineage>
        <taxon>Eukaryota</taxon>
        <taxon>Fungi</taxon>
        <taxon>Dikarya</taxon>
        <taxon>Ascomycota</taxon>
        <taxon>Pezizomycotina</taxon>
        <taxon>Leotiomycetes</taxon>
        <taxon>Helotiales</taxon>
        <taxon>Tricladiaceae</taxon>
        <taxon>Cudoniella</taxon>
    </lineage>
</organism>
<protein>
    <recommendedName>
        <fullName evidence="3">NAD(P)-binding domain-containing protein</fullName>
    </recommendedName>
</protein>
<dbReference type="EMBL" id="JAAMPI010000372">
    <property type="protein sequence ID" value="KAF4632166.1"/>
    <property type="molecule type" value="Genomic_DNA"/>
</dbReference>
<keyword evidence="2" id="KW-1185">Reference proteome</keyword>
<dbReference type="AlphaFoldDB" id="A0A8H4RNP3"/>
<dbReference type="PANTHER" id="PTHR14097:SF9">
    <property type="entry name" value="EPIMERASE, PUTATIVE (AFU_ORTHOLOGUE AFUA_8G07320)-RELATED"/>
    <property type="match status" value="1"/>
</dbReference>
<proteinExistence type="predicted"/>
<sequence length="225" mass="24888">MKLILAGTSGFIGQEVLSQCLSNPSITSLVALSRRPLTGPNASDPRLTNVILQDFMKYTPEVLSQLKGAEGCVWALGAKSTDAEVTRRVSLDYVMVAAKAFSEVSKFEGKIFRFALTSGILAVRDQKRNIWLYPEARKVGGEAESNLLDFAKENEKNFEAYIARPAGVRAKDGMNLDFILGKNYNIKVDELVASLIDVATKGSERRTWENKDLVLRGREILAKEK</sequence>
<dbReference type="Proteomes" id="UP000566819">
    <property type="component" value="Unassembled WGS sequence"/>
</dbReference>
<dbReference type="Gene3D" id="3.40.50.720">
    <property type="entry name" value="NAD(P)-binding Rossmann-like Domain"/>
    <property type="match status" value="1"/>
</dbReference>
<comment type="caution">
    <text evidence="1">The sequence shown here is derived from an EMBL/GenBank/DDBJ whole genome shotgun (WGS) entry which is preliminary data.</text>
</comment>
<evidence type="ECO:0008006" key="3">
    <source>
        <dbReference type="Google" id="ProtNLM"/>
    </source>
</evidence>
<dbReference type="OrthoDB" id="3535423at2759"/>
<dbReference type="InterPro" id="IPR036291">
    <property type="entry name" value="NAD(P)-bd_dom_sf"/>
</dbReference>
<name>A0A8H4RNP3_9HELO</name>
<dbReference type="PANTHER" id="PTHR14097">
    <property type="entry name" value="OXIDOREDUCTASE HTATIP2"/>
    <property type="match status" value="1"/>
</dbReference>
<evidence type="ECO:0000313" key="2">
    <source>
        <dbReference type="Proteomes" id="UP000566819"/>
    </source>
</evidence>
<evidence type="ECO:0000313" key="1">
    <source>
        <dbReference type="EMBL" id="KAF4632166.1"/>
    </source>
</evidence>
<gene>
    <name evidence="1" type="ORF">G7Y89_g5970</name>
</gene>